<dbReference type="GO" id="GO:0098826">
    <property type="term" value="C:endoplasmic reticulum tubular network membrane"/>
    <property type="evidence" value="ECO:0007669"/>
    <property type="project" value="UniProtKB-UniRule"/>
</dbReference>
<dbReference type="PANTHER" id="PTHR22166:SF12">
    <property type="entry name" value="ENDOPLASMIC RETICULUM JUNCTION FORMATION PROTEIN LUNAPARK"/>
    <property type="match status" value="1"/>
</dbReference>
<evidence type="ECO:0000256" key="3">
    <source>
        <dbReference type="SAM" id="MobiDB-lite"/>
    </source>
</evidence>
<proteinExistence type="inferred from homology"/>
<organism evidence="5">
    <name type="scientific">Phlebotomus kandelakii</name>
    <dbReference type="NCBI Taxonomy" id="1109342"/>
    <lineage>
        <taxon>Eukaryota</taxon>
        <taxon>Metazoa</taxon>
        <taxon>Ecdysozoa</taxon>
        <taxon>Arthropoda</taxon>
        <taxon>Hexapoda</taxon>
        <taxon>Insecta</taxon>
        <taxon>Pterygota</taxon>
        <taxon>Neoptera</taxon>
        <taxon>Endopterygota</taxon>
        <taxon>Diptera</taxon>
        <taxon>Nematocera</taxon>
        <taxon>Psychodoidea</taxon>
        <taxon>Psychodidae</taxon>
        <taxon>Phlebotomus</taxon>
        <taxon>Larroussius</taxon>
    </lineage>
</organism>
<dbReference type="Pfam" id="PF10058">
    <property type="entry name" value="Zn_ribbon_10"/>
    <property type="match status" value="1"/>
</dbReference>
<reference evidence="5" key="1">
    <citation type="submission" date="2019-10" db="EMBL/GenBank/DDBJ databases">
        <title>Short sand fly seasons in Tbilisi, Georgia, hinder development of host immunity to saliva of the visceral leishmaniasis vector Phlebotomus kandelakii.</title>
        <authorList>
            <person name="Oliveira F."/>
            <person name="Giorgobiani E."/>
            <person name="Guimaraes-Costa A.B."/>
            <person name="Abdeladhim M."/>
            <person name="Oristian J."/>
            <person name="Tskhvaradze L."/>
            <person name="Tsertsvadze N."/>
            <person name="Zakalashvili M."/>
            <person name="Valenzuela J.G."/>
            <person name="Kamhawi S."/>
        </authorList>
    </citation>
    <scope>NUCLEOTIDE SEQUENCE</scope>
    <source>
        <strain evidence="5">Wild-capture in Tbilisi</strain>
        <tissue evidence="5">Salivary glands</tissue>
    </source>
</reference>
<keyword evidence="2" id="KW-0863">Zinc-finger</keyword>
<feature type="domain" description="Lunapark zinc ribbon" evidence="4">
    <location>
        <begin position="230"/>
        <end position="279"/>
    </location>
</feature>
<feature type="region of interest" description="Disordered" evidence="3">
    <location>
        <begin position="185"/>
        <end position="218"/>
    </location>
</feature>
<dbReference type="InterPro" id="IPR040115">
    <property type="entry name" value="Lnp"/>
</dbReference>
<feature type="compositionally biased region" description="Basic and acidic residues" evidence="3">
    <location>
        <begin position="344"/>
        <end position="356"/>
    </location>
</feature>
<keyword evidence="2" id="KW-0256">Endoplasmic reticulum</keyword>
<name>A0A6B2ECD9_9DIPT</name>
<keyword evidence="2" id="KW-0812">Transmembrane</keyword>
<keyword evidence="2" id="KW-0479">Metal-binding</keyword>
<keyword evidence="2" id="KW-1133">Transmembrane helix</keyword>
<sequence>MGILLSKFRKKESSFQVLEKLEKRINDIESYSIETQKRQKRLVGNFIVSSLGIFIVGFGLFYFFFFPPTWTERILYSLPLLCIPVLILTVRWILNLYFDRQLNKKSDELFSLRDKKRQTLENVKNNEPYKVALEILNRFGEKGAPPVKASPVTTPTATPIATDNRLTVRQVETPRVRNMNYLSPYRRPQAAQTPAGRTPATPLQRPTPRPGTPTRPLTFPLIDWQKRNMVERMVDYLVGDGPSARYAMICKHCFRHNGMALQEEFEYSNFVCAYCNQMNPARKLRPTLTSLDRNGGSAGVRAAEAKSSKKTDSSESAPSTPSNKSSDNESDPLFTPWRNQSEGEAVRVEEVLERSSESGPSGEGEKEAEAKKMD</sequence>
<dbReference type="GO" id="GO:0008270">
    <property type="term" value="F:zinc ion binding"/>
    <property type="evidence" value="ECO:0007669"/>
    <property type="project" value="UniProtKB-KW"/>
</dbReference>
<evidence type="ECO:0000259" key="4">
    <source>
        <dbReference type="Pfam" id="PF10058"/>
    </source>
</evidence>
<keyword evidence="2" id="KW-0862">Zinc</keyword>
<comment type="similarity">
    <text evidence="1 2">Belongs to the lunapark family.</text>
</comment>
<feature type="compositionally biased region" description="Polar residues" evidence="3">
    <location>
        <begin position="314"/>
        <end position="325"/>
    </location>
</feature>
<accession>A0A6B2ECD9</accession>
<feature type="compositionally biased region" description="Basic and acidic residues" evidence="3">
    <location>
        <begin position="363"/>
        <end position="374"/>
    </location>
</feature>
<feature type="transmembrane region" description="Helical" evidence="2">
    <location>
        <begin position="42"/>
        <end position="64"/>
    </location>
</feature>
<protein>
    <recommendedName>
        <fullName evidence="2">Endoplasmic reticulum junction formation protein lunapark</fullName>
    </recommendedName>
</protein>
<feature type="region of interest" description="Disordered" evidence="3">
    <location>
        <begin position="286"/>
        <end position="374"/>
    </location>
</feature>
<dbReference type="GO" id="GO:0071788">
    <property type="term" value="P:endoplasmic reticulum tubular network maintenance"/>
    <property type="evidence" value="ECO:0007669"/>
    <property type="project" value="UniProtKB-UniRule"/>
</dbReference>
<comment type="domain">
    <text evidence="2">The C4-type zinc finger motif is necessary both for its ER three-way tubular junction localization and formation.</text>
</comment>
<evidence type="ECO:0000256" key="2">
    <source>
        <dbReference type="RuleBase" id="RU367073"/>
    </source>
</evidence>
<evidence type="ECO:0000256" key="1">
    <source>
        <dbReference type="ARBA" id="ARBA00009940"/>
    </source>
</evidence>
<dbReference type="GO" id="GO:1903373">
    <property type="term" value="P:positive regulation of endoplasmic reticulum tubular network organization"/>
    <property type="evidence" value="ECO:0007669"/>
    <property type="project" value="UniProtKB-UniRule"/>
</dbReference>
<feature type="transmembrane region" description="Helical" evidence="2">
    <location>
        <begin position="76"/>
        <end position="98"/>
    </location>
</feature>
<comment type="subcellular location">
    <subcellularLocation>
        <location evidence="2">Endoplasmic reticulum membrane</location>
        <topology evidence="2">Multi-pass membrane protein</topology>
    </subcellularLocation>
</comment>
<comment type="function">
    <text evidence="2">Plays a role in determining ER morphology.</text>
</comment>
<keyword evidence="2" id="KW-0472">Membrane</keyword>
<dbReference type="PANTHER" id="PTHR22166">
    <property type="entry name" value="ENDOPLASMIC RETICULUM JUNCTION FORMATION PROTEIN LUNAPARK"/>
    <property type="match status" value="1"/>
</dbReference>
<feature type="compositionally biased region" description="Basic and acidic residues" evidence="3">
    <location>
        <begin position="303"/>
        <end position="313"/>
    </location>
</feature>
<dbReference type="EMBL" id="GIFK01002240">
    <property type="protein sequence ID" value="NBJ59943.1"/>
    <property type="molecule type" value="Transcribed_RNA"/>
</dbReference>
<evidence type="ECO:0000313" key="5">
    <source>
        <dbReference type="EMBL" id="NBJ59943.1"/>
    </source>
</evidence>
<dbReference type="AlphaFoldDB" id="A0A6B2ECD9"/>
<dbReference type="InterPro" id="IPR019273">
    <property type="entry name" value="Lunapark_Znf"/>
</dbReference>